<feature type="transmembrane region" description="Helical" evidence="1">
    <location>
        <begin position="6"/>
        <end position="31"/>
    </location>
</feature>
<name>A0A3B1AUM9_9ZZZZ</name>
<keyword evidence="1" id="KW-0472">Membrane</keyword>
<evidence type="ECO:0000256" key="1">
    <source>
        <dbReference type="SAM" id="Phobius"/>
    </source>
</evidence>
<feature type="non-terminal residue" evidence="2">
    <location>
        <position position="1"/>
    </location>
</feature>
<reference evidence="2" key="1">
    <citation type="submission" date="2018-06" db="EMBL/GenBank/DDBJ databases">
        <authorList>
            <person name="Zhirakovskaya E."/>
        </authorList>
    </citation>
    <scope>NUCLEOTIDE SEQUENCE</scope>
</reference>
<dbReference type="AlphaFoldDB" id="A0A3B1AUM9"/>
<gene>
    <name evidence="2" type="ORF">MNBD_GAMMA19-1682</name>
</gene>
<keyword evidence="1" id="KW-0812">Transmembrane</keyword>
<proteinExistence type="predicted"/>
<protein>
    <submittedName>
        <fullName evidence="2">Uncharacterized protein</fullName>
    </submittedName>
</protein>
<sequence length="63" mass="6411">GLTGVGVGIFLIFNPISWGAAIVLAASSVAASYASGKGARLAYDRYGMEVDFVSGAGIDRICQ</sequence>
<evidence type="ECO:0000313" key="2">
    <source>
        <dbReference type="EMBL" id="VAX03503.1"/>
    </source>
</evidence>
<organism evidence="2">
    <name type="scientific">hydrothermal vent metagenome</name>
    <dbReference type="NCBI Taxonomy" id="652676"/>
    <lineage>
        <taxon>unclassified sequences</taxon>
        <taxon>metagenomes</taxon>
        <taxon>ecological metagenomes</taxon>
    </lineage>
</organism>
<keyword evidence="1" id="KW-1133">Transmembrane helix</keyword>
<dbReference type="EMBL" id="UOFV01000405">
    <property type="protein sequence ID" value="VAX03503.1"/>
    <property type="molecule type" value="Genomic_DNA"/>
</dbReference>
<accession>A0A3B1AUM9</accession>